<name>A0A0A0KB27_CUCSA</name>
<reference evidence="5 6" key="2">
    <citation type="journal article" date="2009" name="PLoS ONE">
        <title>An integrated genetic and cytogenetic map of the cucumber genome.</title>
        <authorList>
            <person name="Ren Y."/>
            <person name="Zhang Z."/>
            <person name="Liu J."/>
            <person name="Staub J.E."/>
            <person name="Han Y."/>
            <person name="Cheng Z."/>
            <person name="Li X."/>
            <person name="Lu J."/>
            <person name="Miao H."/>
            <person name="Kang H."/>
            <person name="Xie B."/>
            <person name="Gu X."/>
            <person name="Wang X."/>
            <person name="Du Y."/>
            <person name="Jin W."/>
            <person name="Huang S."/>
        </authorList>
    </citation>
    <scope>NUCLEOTIDE SEQUENCE [LARGE SCALE GENOMIC DNA]</scope>
    <source>
        <strain evidence="6">cv. 9930</strain>
    </source>
</reference>
<dbReference type="GO" id="GO:2001243">
    <property type="term" value="P:negative regulation of intrinsic apoptotic signaling pathway"/>
    <property type="evidence" value="ECO:0000318"/>
    <property type="project" value="GO_Central"/>
</dbReference>
<dbReference type="SUPFAM" id="SSF46579">
    <property type="entry name" value="Prefoldin"/>
    <property type="match status" value="1"/>
</dbReference>
<evidence type="ECO:0000256" key="1">
    <source>
        <dbReference type="ARBA" id="ARBA00004123"/>
    </source>
</evidence>
<dbReference type="GO" id="GO:0006457">
    <property type="term" value="P:protein folding"/>
    <property type="evidence" value="ECO:0007669"/>
    <property type="project" value="UniProtKB-ARBA"/>
</dbReference>
<dbReference type="eggNOG" id="KOG3130">
    <property type="taxonomic scope" value="Eukaryota"/>
</dbReference>
<dbReference type="GO" id="GO:0000122">
    <property type="term" value="P:negative regulation of transcription by RNA polymerase II"/>
    <property type="evidence" value="ECO:0000318"/>
    <property type="project" value="GO_Central"/>
</dbReference>
<reference evidence="5 6" key="4">
    <citation type="journal article" date="2011" name="BMC Genomics">
        <title>RNA-Seq improves annotation of protein-coding genes in the cucumber genome.</title>
        <authorList>
            <person name="Li Z."/>
            <person name="Zhang Z."/>
            <person name="Yan P."/>
            <person name="Huang S."/>
            <person name="Fei Z."/>
            <person name="Lin K."/>
        </authorList>
    </citation>
    <scope>NUCLEOTIDE SEQUENCE [LARGE SCALE GENOMIC DNA]</scope>
    <source>
        <strain evidence="6">cv. 9930</strain>
    </source>
</reference>
<evidence type="ECO:0000256" key="2">
    <source>
        <dbReference type="ARBA" id="ARBA00023242"/>
    </source>
</evidence>
<dbReference type="GO" id="GO:0003714">
    <property type="term" value="F:transcription corepressor activity"/>
    <property type="evidence" value="ECO:0000318"/>
    <property type="project" value="GO_Central"/>
</dbReference>
<dbReference type="STRING" id="3659.A0A0A0KB27"/>
<protein>
    <recommendedName>
        <fullName evidence="7">RNA polymerase II subunit 5-mediating protein homolog</fullName>
    </recommendedName>
</protein>
<accession>A0A0A0KB27</accession>
<comment type="subcellular location">
    <subcellularLocation>
        <location evidence="1">Nucleus</location>
    </subcellularLocation>
</comment>
<feature type="compositionally biased region" description="Polar residues" evidence="4">
    <location>
        <begin position="404"/>
        <end position="415"/>
    </location>
</feature>
<dbReference type="EMBL" id="CM002927">
    <property type="protein sequence ID" value="KGN46728.1"/>
    <property type="molecule type" value="Genomic_DNA"/>
</dbReference>
<dbReference type="Pfam" id="PF02996">
    <property type="entry name" value="Prefoldin"/>
    <property type="match status" value="1"/>
</dbReference>
<evidence type="ECO:0000256" key="4">
    <source>
        <dbReference type="SAM" id="MobiDB-lite"/>
    </source>
</evidence>
<feature type="compositionally biased region" description="Polar residues" evidence="4">
    <location>
        <begin position="345"/>
        <end position="385"/>
    </location>
</feature>
<evidence type="ECO:0000313" key="6">
    <source>
        <dbReference type="Proteomes" id="UP000029981"/>
    </source>
</evidence>
<dbReference type="AlphaFoldDB" id="A0A0A0KB27"/>
<dbReference type="PANTHER" id="PTHR15111:SF0">
    <property type="entry name" value="UNCONVENTIONAL PREFOLDIN RPB5 INTERACTOR 1"/>
    <property type="match status" value="1"/>
</dbReference>
<evidence type="ECO:0008006" key="7">
    <source>
        <dbReference type="Google" id="ProtNLM"/>
    </source>
</evidence>
<dbReference type="NCBIfam" id="TIGR00293">
    <property type="entry name" value="prefoldin subunit alpha"/>
    <property type="match status" value="1"/>
</dbReference>
<proteinExistence type="inferred from homology"/>
<reference evidence="5 6" key="1">
    <citation type="journal article" date="2009" name="Nat. Genet.">
        <title>The genome of the cucumber, Cucumis sativus L.</title>
        <authorList>
            <person name="Huang S."/>
            <person name="Li R."/>
            <person name="Zhang Z."/>
            <person name="Li L."/>
            <person name="Gu X."/>
            <person name="Fan W."/>
            <person name="Lucas W.J."/>
            <person name="Wang X."/>
            <person name="Xie B."/>
            <person name="Ni P."/>
            <person name="Ren Y."/>
            <person name="Zhu H."/>
            <person name="Li J."/>
            <person name="Lin K."/>
            <person name="Jin W."/>
            <person name="Fei Z."/>
            <person name="Li G."/>
            <person name="Staub J."/>
            <person name="Kilian A."/>
            <person name="van der Vossen E.A."/>
            <person name="Wu Y."/>
            <person name="Guo J."/>
            <person name="He J."/>
            <person name="Jia Z."/>
            <person name="Ren Y."/>
            <person name="Tian G."/>
            <person name="Lu Y."/>
            <person name="Ruan J."/>
            <person name="Qian W."/>
            <person name="Wang M."/>
            <person name="Huang Q."/>
            <person name="Li B."/>
            <person name="Xuan Z."/>
            <person name="Cao J."/>
            <person name="Asan"/>
            <person name="Wu Z."/>
            <person name="Zhang J."/>
            <person name="Cai Q."/>
            <person name="Bai Y."/>
            <person name="Zhao B."/>
            <person name="Han Y."/>
            <person name="Li Y."/>
            <person name="Li X."/>
            <person name="Wang S."/>
            <person name="Shi Q."/>
            <person name="Liu S."/>
            <person name="Cho W.K."/>
            <person name="Kim J.Y."/>
            <person name="Xu Y."/>
            <person name="Heller-Uszynska K."/>
            <person name="Miao H."/>
            <person name="Cheng Z."/>
            <person name="Zhang S."/>
            <person name="Wu J."/>
            <person name="Yang Y."/>
            <person name="Kang H."/>
            <person name="Li M."/>
            <person name="Liang H."/>
            <person name="Ren X."/>
            <person name="Shi Z."/>
            <person name="Wen M."/>
            <person name="Jian M."/>
            <person name="Yang H."/>
            <person name="Zhang G."/>
            <person name="Yang Z."/>
            <person name="Chen R."/>
            <person name="Liu S."/>
            <person name="Li J."/>
            <person name="Ma L."/>
            <person name="Liu H."/>
            <person name="Zhou Y."/>
            <person name="Zhao J."/>
            <person name="Fang X."/>
            <person name="Li G."/>
            <person name="Fang L."/>
            <person name="Li Y."/>
            <person name="Liu D."/>
            <person name="Zheng H."/>
            <person name="Zhang Y."/>
            <person name="Qin N."/>
            <person name="Li Z."/>
            <person name="Yang G."/>
            <person name="Yang S."/>
            <person name="Bolund L."/>
            <person name="Kristiansen K."/>
            <person name="Zheng H."/>
            <person name="Li S."/>
            <person name="Zhang X."/>
            <person name="Yang H."/>
            <person name="Wang J."/>
            <person name="Sun R."/>
            <person name="Zhang B."/>
            <person name="Jiang S."/>
            <person name="Wang J."/>
            <person name="Du Y."/>
            <person name="Li S."/>
        </authorList>
    </citation>
    <scope>NUCLEOTIDE SEQUENCE [LARGE SCALE GENOMIC DNA]</scope>
    <source>
        <strain evidence="6">cv. 9930</strain>
    </source>
</reference>
<feature type="region of interest" description="Disordered" evidence="4">
    <location>
        <begin position="285"/>
        <end position="456"/>
    </location>
</feature>
<dbReference type="CDD" id="cd23159">
    <property type="entry name" value="Prefoldin_URI1"/>
    <property type="match status" value="1"/>
</dbReference>
<organism evidence="5 6">
    <name type="scientific">Cucumis sativus</name>
    <name type="common">Cucumber</name>
    <dbReference type="NCBI Taxonomy" id="3659"/>
    <lineage>
        <taxon>Eukaryota</taxon>
        <taxon>Viridiplantae</taxon>
        <taxon>Streptophyta</taxon>
        <taxon>Embryophyta</taxon>
        <taxon>Tracheophyta</taxon>
        <taxon>Spermatophyta</taxon>
        <taxon>Magnoliopsida</taxon>
        <taxon>eudicotyledons</taxon>
        <taxon>Gunneridae</taxon>
        <taxon>Pentapetalae</taxon>
        <taxon>rosids</taxon>
        <taxon>fabids</taxon>
        <taxon>Cucurbitales</taxon>
        <taxon>Cucurbitaceae</taxon>
        <taxon>Benincaseae</taxon>
        <taxon>Cucumis</taxon>
    </lineage>
</organism>
<sequence length="456" mass="50369">MVLKHLRPLQVHFSPASEQAVGVRGGLWVLSSSSLSTSRLPLKVDWLILEVSREASLPSEVVRSKPPICEAEVEGSQSGVIMESGRVKGTVTSLASLFPAQDARKAASRVQDAISEKQRELEQLRGFITDNDNLIKLVQKLPEELHHEVMVPFGKAAFFPGRLIHTNEFLVLLGEGYYAERTSKQTAEILKRRGKALDSQVDSLKAMMDNLKAEASFFDATASEAEDGLVEIKEEYVEENFCEQESTSGVNKQDVPSVSGVDKAKIAEIDAEYARMMARFDELEKEEELAAANGNKSDDEDEEEKGTQNQSLERFYGDKQSLSKGSTSTWPRDENVSSKELLNKYQKQQEASTNPSNCSGLSVQTSPKEDVTSGNNSLTESQRVINPNPAAKSVTFAEVKEKNQTLPPSTNQAFTGSIIERPPIIPKTSKQETETTLQPSGSQPSKPVSRFKMQRR</sequence>
<reference evidence="5 6" key="3">
    <citation type="journal article" date="2010" name="BMC Genomics">
        <title>Transcriptome sequencing and comparative analysis of cucumber flowers with different sex types.</title>
        <authorList>
            <person name="Guo S."/>
            <person name="Zheng Y."/>
            <person name="Joung J.G."/>
            <person name="Liu S."/>
            <person name="Zhang Z."/>
            <person name="Crasta O.R."/>
            <person name="Sobral B.W."/>
            <person name="Xu Y."/>
            <person name="Huang S."/>
            <person name="Fei Z."/>
        </authorList>
    </citation>
    <scope>NUCLEOTIDE SEQUENCE [LARGE SCALE GENOMIC DNA]</scope>
    <source>
        <strain evidence="6">cv. 9930</strain>
    </source>
</reference>
<dbReference type="GO" id="GO:0009409">
    <property type="term" value="P:response to cold"/>
    <property type="evidence" value="ECO:0007669"/>
    <property type="project" value="UniProtKB-ARBA"/>
</dbReference>
<feature type="compositionally biased region" description="Polar residues" evidence="4">
    <location>
        <begin position="434"/>
        <end position="446"/>
    </location>
</feature>
<dbReference type="OMA" id="HHNIMVP"/>
<dbReference type="GO" id="GO:0019212">
    <property type="term" value="F:phosphatase inhibitor activity"/>
    <property type="evidence" value="ECO:0000318"/>
    <property type="project" value="GO_Central"/>
</dbReference>
<keyword evidence="2" id="KW-0539">Nucleus</keyword>
<gene>
    <name evidence="5" type="ORF">Csa_6G127400</name>
</gene>
<feature type="compositionally biased region" description="Polar residues" evidence="4">
    <location>
        <begin position="320"/>
        <end position="330"/>
    </location>
</feature>
<dbReference type="Proteomes" id="UP000029981">
    <property type="component" value="Chromosome 6"/>
</dbReference>
<dbReference type="PANTHER" id="PTHR15111">
    <property type="entry name" value="RNA POLYMERASE II SUBUNIT 5-MEDIATING PROTEIN NNX3"/>
    <property type="match status" value="1"/>
</dbReference>
<dbReference type="Gene3D" id="1.10.287.370">
    <property type="match status" value="1"/>
</dbReference>
<dbReference type="Gramene" id="KGN46728">
    <property type="protein sequence ID" value="KGN46728"/>
    <property type="gene ID" value="Csa_6G127400"/>
</dbReference>
<dbReference type="InterPro" id="IPR004127">
    <property type="entry name" value="Prefoldin_subunit_alpha"/>
</dbReference>
<dbReference type="InterPro" id="IPR052255">
    <property type="entry name" value="RNA_pol_II_subunit5-mediator"/>
</dbReference>
<dbReference type="GO" id="GO:0005634">
    <property type="term" value="C:nucleus"/>
    <property type="evidence" value="ECO:0007669"/>
    <property type="project" value="UniProtKB-SubCell"/>
</dbReference>
<keyword evidence="6" id="KW-1185">Reference proteome</keyword>
<evidence type="ECO:0000313" key="5">
    <source>
        <dbReference type="EMBL" id="KGN46728.1"/>
    </source>
</evidence>
<dbReference type="GO" id="GO:0003682">
    <property type="term" value="F:chromatin binding"/>
    <property type="evidence" value="ECO:0000318"/>
    <property type="project" value="GO_Central"/>
</dbReference>
<comment type="similarity">
    <text evidence="3">Belongs to the RNA polymerase II subunit 5-mediating protein family.</text>
</comment>
<evidence type="ECO:0000256" key="3">
    <source>
        <dbReference type="ARBA" id="ARBA00038295"/>
    </source>
</evidence>
<dbReference type="InterPro" id="IPR009053">
    <property type="entry name" value="Prefoldin"/>
</dbReference>